<dbReference type="AlphaFoldDB" id="A0A1C4U5C3"/>
<name>A0A1C4U5C3_9ACTN</name>
<evidence type="ECO:0008006" key="3">
    <source>
        <dbReference type="Google" id="ProtNLM"/>
    </source>
</evidence>
<dbReference type="EMBL" id="FMCV01000001">
    <property type="protein sequence ID" value="SCE66846.1"/>
    <property type="molecule type" value="Genomic_DNA"/>
</dbReference>
<keyword evidence="2" id="KW-1185">Reference proteome</keyword>
<organism evidence="1 2">
    <name type="scientific">Micromonospora marina</name>
    <dbReference type="NCBI Taxonomy" id="307120"/>
    <lineage>
        <taxon>Bacteria</taxon>
        <taxon>Bacillati</taxon>
        <taxon>Actinomycetota</taxon>
        <taxon>Actinomycetes</taxon>
        <taxon>Micromonosporales</taxon>
        <taxon>Micromonosporaceae</taxon>
        <taxon>Micromonospora</taxon>
    </lineage>
</organism>
<gene>
    <name evidence="1" type="ORF">GA0070215_101250</name>
</gene>
<dbReference type="Proteomes" id="UP000198551">
    <property type="component" value="Unassembled WGS sequence"/>
</dbReference>
<reference evidence="2" key="1">
    <citation type="submission" date="2016-06" db="EMBL/GenBank/DDBJ databases">
        <authorList>
            <person name="Varghese N."/>
        </authorList>
    </citation>
    <scope>NUCLEOTIDE SEQUENCE [LARGE SCALE GENOMIC DNA]</scope>
    <source>
        <strain evidence="2">DSM 45555</strain>
    </source>
</reference>
<proteinExistence type="predicted"/>
<protein>
    <recommendedName>
        <fullName evidence="3">NUDIX hydrolase</fullName>
    </recommendedName>
</protein>
<sequence length="64" mass="6821">MEQRRRRARRAPGDTVVREFAEETGLTVAPGAIRAAIAGVAVLEKVTGLSMADVAAWATGRRVT</sequence>
<evidence type="ECO:0000313" key="2">
    <source>
        <dbReference type="Proteomes" id="UP000198551"/>
    </source>
</evidence>
<evidence type="ECO:0000313" key="1">
    <source>
        <dbReference type="EMBL" id="SCE66846.1"/>
    </source>
</evidence>
<accession>A0A1C4U5C3</accession>
<dbReference type="RefSeq" id="WP_244166824.1">
    <property type="nucleotide sequence ID" value="NZ_FMCV01000001.1"/>
</dbReference>